<organism evidence="1">
    <name type="scientific">Pithovirus LCPAC201</name>
    <dbReference type="NCBI Taxonomy" id="2506591"/>
    <lineage>
        <taxon>Viruses</taxon>
        <taxon>Pithoviruses</taxon>
    </lineage>
</organism>
<protein>
    <submittedName>
        <fullName evidence="1">Uncharacterized protein</fullName>
    </submittedName>
</protein>
<reference evidence="1" key="1">
    <citation type="journal article" date="2019" name="MBio">
        <title>Virus Genomes from Deep Sea Sediments Expand the Ocean Megavirome and Support Independent Origins of Viral Gigantism.</title>
        <authorList>
            <person name="Backstrom D."/>
            <person name="Yutin N."/>
            <person name="Jorgensen S.L."/>
            <person name="Dharamshi J."/>
            <person name="Homa F."/>
            <person name="Zaremba-Niedwiedzka K."/>
            <person name="Spang A."/>
            <person name="Wolf Y.I."/>
            <person name="Koonin E.V."/>
            <person name="Ettema T.J."/>
        </authorList>
    </citation>
    <scope>NUCLEOTIDE SEQUENCE</scope>
</reference>
<proteinExistence type="predicted"/>
<name>A0A481Z4D4_9VIRU</name>
<sequence>MSFAVCKPCAPYKVMETTIVGKISANSNSSMTKNLDWKSYSFIWEYFTERLSSNLPPGNIHTRIHQSNWCSLYDRLSKFANLPFLSKKTSLYQLYLITKPTDQTDPNYHQLKSFSIATLITILWTELKGYLFDSNFSVEIVPTEEIFISAVKNQSLNQIENDVELLIDLSPTQSDWDKILNLYIFYQSETRLEINQSRINHNSPRNNKNHLCRQFVNLTYHWPTFLEDLLRSIHLERTGENSFLEDRSQSIHLERTNKSPFFNKNVMPDIFNVILTGDHLLPTFRIDNYGREFKKSINRRILAEAVLRRFVWRHLRIMFMPDHDLLVRTLKLKQLSNIYQGNNICDIIIIPDSSPAWVTYITNIGNILISRAANELSGCTEEEKLSIHDSETRSDNELIETYQKEDSEKEFLRKWYNRDRNYALVALANSIRVDGSVDICSLNIQIKARIKRGVLSRDN</sequence>
<dbReference type="EMBL" id="MK500498">
    <property type="protein sequence ID" value="QBK90758.1"/>
    <property type="molecule type" value="Genomic_DNA"/>
</dbReference>
<accession>A0A481Z4D4</accession>
<evidence type="ECO:0000313" key="1">
    <source>
        <dbReference type="EMBL" id="QBK90758.1"/>
    </source>
</evidence>
<gene>
    <name evidence="1" type="ORF">LCPAC201_00590</name>
</gene>